<dbReference type="AlphaFoldDB" id="A0A937D7U1"/>
<keyword evidence="2" id="KW-1185">Reference proteome</keyword>
<accession>A0A937D7U1</accession>
<name>A0A937D7U1_9BURK</name>
<comment type="caution">
    <text evidence="1">The sequence shown here is derived from an EMBL/GenBank/DDBJ whole genome shotgun (WGS) entry which is preliminary data.</text>
</comment>
<sequence length="82" mass="9434">MTMHPAPMPHLIGESFLDHSGQRWWVKERRPGSSDQLVVEATMQGKGSYPRVAVYVMTEREFQAHARASNLRPDRPTSSRER</sequence>
<proteinExistence type="predicted"/>
<evidence type="ECO:0000313" key="1">
    <source>
        <dbReference type="EMBL" id="MBL0422363.1"/>
    </source>
</evidence>
<dbReference type="Proteomes" id="UP000613011">
    <property type="component" value="Unassembled WGS sequence"/>
</dbReference>
<reference evidence="1" key="1">
    <citation type="submission" date="2021-01" db="EMBL/GenBank/DDBJ databases">
        <title>Ramlibacter sp. strain AW1 16S ribosomal RNA gene Genome sequencing and assembly.</title>
        <authorList>
            <person name="Kang M."/>
        </authorList>
    </citation>
    <scope>NUCLEOTIDE SEQUENCE</scope>
    <source>
        <strain evidence="1">AW1</strain>
    </source>
</reference>
<organism evidence="1 2">
    <name type="scientific">Ramlibacter aurantiacus</name>
    <dbReference type="NCBI Taxonomy" id="2801330"/>
    <lineage>
        <taxon>Bacteria</taxon>
        <taxon>Pseudomonadati</taxon>
        <taxon>Pseudomonadota</taxon>
        <taxon>Betaproteobacteria</taxon>
        <taxon>Burkholderiales</taxon>
        <taxon>Comamonadaceae</taxon>
        <taxon>Ramlibacter</taxon>
    </lineage>
</organism>
<dbReference type="EMBL" id="JAEQNA010000007">
    <property type="protein sequence ID" value="MBL0422363.1"/>
    <property type="molecule type" value="Genomic_DNA"/>
</dbReference>
<dbReference type="RefSeq" id="WP_201685421.1">
    <property type="nucleotide sequence ID" value="NZ_JAEQNA010000007.1"/>
</dbReference>
<gene>
    <name evidence="1" type="ORF">JI739_18590</name>
</gene>
<evidence type="ECO:0000313" key="2">
    <source>
        <dbReference type="Proteomes" id="UP000613011"/>
    </source>
</evidence>
<protein>
    <submittedName>
        <fullName evidence="1">Uncharacterized protein</fullName>
    </submittedName>
</protein>